<feature type="region of interest" description="Disordered" evidence="1">
    <location>
        <begin position="46"/>
        <end position="73"/>
    </location>
</feature>
<dbReference type="Proteomes" id="UP000747110">
    <property type="component" value="Unassembled WGS sequence"/>
</dbReference>
<reference evidence="3" key="1">
    <citation type="journal article" date="2021" name="Proc. Natl. Acad. Sci. U.S.A.">
        <title>Three genomes in the algal genus Volvox reveal the fate of a haploid sex-determining region after a transition to homothallism.</title>
        <authorList>
            <person name="Yamamoto K."/>
            <person name="Hamaji T."/>
            <person name="Kawai-Toyooka H."/>
            <person name="Matsuzaki R."/>
            <person name="Takahashi F."/>
            <person name="Nishimura Y."/>
            <person name="Kawachi M."/>
            <person name="Noguchi H."/>
            <person name="Minakuchi Y."/>
            <person name="Umen J.G."/>
            <person name="Toyoda A."/>
            <person name="Nozaki H."/>
        </authorList>
    </citation>
    <scope>NUCLEOTIDE SEQUENCE</scope>
    <source>
        <strain evidence="3">NIES-3786</strain>
    </source>
</reference>
<evidence type="ECO:0000313" key="4">
    <source>
        <dbReference type="Proteomes" id="UP000747110"/>
    </source>
</evidence>
<proteinExistence type="predicted"/>
<feature type="transmembrane region" description="Helical" evidence="2">
    <location>
        <begin position="103"/>
        <end position="125"/>
    </location>
</feature>
<keyword evidence="4" id="KW-1185">Reference proteome</keyword>
<sequence length="177" mass="19447">MYLSNMQASLPASVRANRLKLLSYKRVSSVTLRYYPSYTRLVVARNQGQQEPKPARKNADGVNPDEGPLQSDGWMDTMDTMDTMEVFRSAASTWSRLDTQQRVYTVIAGAALLIATPQLLTFLLITVERLLVGALLAVEEVLAGVLLLGTRLVVIVGSLALLGVGAYLFLFRKHSSS</sequence>
<gene>
    <name evidence="3" type="ORF">Vretifemale_6750</name>
</gene>
<protein>
    <submittedName>
        <fullName evidence="3">Uncharacterized protein</fullName>
    </submittedName>
</protein>
<accession>A0A8J4C806</accession>
<keyword evidence="2" id="KW-0472">Membrane</keyword>
<evidence type="ECO:0000313" key="3">
    <source>
        <dbReference type="EMBL" id="GIL77269.1"/>
    </source>
</evidence>
<keyword evidence="2" id="KW-0812">Transmembrane</keyword>
<dbReference type="AlphaFoldDB" id="A0A8J4C806"/>
<feature type="transmembrane region" description="Helical" evidence="2">
    <location>
        <begin position="145"/>
        <end position="170"/>
    </location>
</feature>
<dbReference type="EMBL" id="BNCP01000010">
    <property type="protein sequence ID" value="GIL77269.1"/>
    <property type="molecule type" value="Genomic_DNA"/>
</dbReference>
<organism evidence="3 4">
    <name type="scientific">Volvox reticuliferus</name>
    <dbReference type="NCBI Taxonomy" id="1737510"/>
    <lineage>
        <taxon>Eukaryota</taxon>
        <taxon>Viridiplantae</taxon>
        <taxon>Chlorophyta</taxon>
        <taxon>core chlorophytes</taxon>
        <taxon>Chlorophyceae</taxon>
        <taxon>CS clade</taxon>
        <taxon>Chlamydomonadales</taxon>
        <taxon>Volvocaceae</taxon>
        <taxon>Volvox</taxon>
    </lineage>
</organism>
<evidence type="ECO:0000256" key="1">
    <source>
        <dbReference type="SAM" id="MobiDB-lite"/>
    </source>
</evidence>
<keyword evidence="2" id="KW-1133">Transmembrane helix</keyword>
<comment type="caution">
    <text evidence="3">The sequence shown here is derived from an EMBL/GenBank/DDBJ whole genome shotgun (WGS) entry which is preliminary data.</text>
</comment>
<evidence type="ECO:0000256" key="2">
    <source>
        <dbReference type="SAM" id="Phobius"/>
    </source>
</evidence>
<name>A0A8J4C806_9CHLO</name>
<dbReference type="OrthoDB" id="542082at2759"/>